<feature type="compositionally biased region" description="Acidic residues" evidence="2">
    <location>
        <begin position="565"/>
        <end position="591"/>
    </location>
</feature>
<feature type="compositionally biased region" description="Low complexity" evidence="2">
    <location>
        <begin position="1"/>
        <end position="26"/>
    </location>
</feature>
<evidence type="ECO:0000313" key="3">
    <source>
        <dbReference type="EMBL" id="KAH7156522.1"/>
    </source>
</evidence>
<name>A0A9P9F9N3_9HYPO</name>
<comment type="caution">
    <text evidence="3">The sequence shown here is derived from an EMBL/GenBank/DDBJ whole genome shotgun (WGS) entry which is preliminary data.</text>
</comment>
<feature type="compositionally biased region" description="Polar residues" evidence="2">
    <location>
        <begin position="477"/>
        <end position="488"/>
    </location>
</feature>
<dbReference type="EMBL" id="JAGMUV010000005">
    <property type="protein sequence ID" value="KAH7156522.1"/>
    <property type="molecule type" value="Genomic_DNA"/>
</dbReference>
<dbReference type="Proteomes" id="UP000738349">
    <property type="component" value="Unassembled WGS sequence"/>
</dbReference>
<feature type="compositionally biased region" description="Polar residues" evidence="2">
    <location>
        <begin position="251"/>
        <end position="262"/>
    </location>
</feature>
<evidence type="ECO:0000313" key="4">
    <source>
        <dbReference type="Proteomes" id="UP000738349"/>
    </source>
</evidence>
<organism evidence="3 4">
    <name type="scientific">Dactylonectria macrodidyma</name>
    <dbReference type="NCBI Taxonomy" id="307937"/>
    <lineage>
        <taxon>Eukaryota</taxon>
        <taxon>Fungi</taxon>
        <taxon>Dikarya</taxon>
        <taxon>Ascomycota</taxon>
        <taxon>Pezizomycotina</taxon>
        <taxon>Sordariomycetes</taxon>
        <taxon>Hypocreomycetidae</taxon>
        <taxon>Hypocreales</taxon>
        <taxon>Nectriaceae</taxon>
        <taxon>Dactylonectria</taxon>
    </lineage>
</organism>
<dbReference type="AlphaFoldDB" id="A0A9P9F9N3"/>
<proteinExistence type="predicted"/>
<feature type="compositionally biased region" description="Polar residues" evidence="2">
    <location>
        <begin position="366"/>
        <end position="379"/>
    </location>
</feature>
<feature type="compositionally biased region" description="Polar residues" evidence="2">
    <location>
        <begin position="177"/>
        <end position="204"/>
    </location>
</feature>
<feature type="coiled-coil region" evidence="1">
    <location>
        <begin position="503"/>
        <end position="537"/>
    </location>
</feature>
<feature type="compositionally biased region" description="Basic and acidic residues" evidence="2">
    <location>
        <begin position="745"/>
        <end position="760"/>
    </location>
</feature>
<feature type="compositionally biased region" description="Low complexity" evidence="2">
    <location>
        <begin position="110"/>
        <end position="125"/>
    </location>
</feature>
<feature type="region of interest" description="Disordered" evidence="2">
    <location>
        <begin position="559"/>
        <end position="610"/>
    </location>
</feature>
<dbReference type="PANTHER" id="PTHR38701:SF1">
    <property type="entry name" value="UP-REGULATED DURING SEPTATION PROTEIN 1 DOMAIN-CONTAINING PROTEIN"/>
    <property type="match status" value="1"/>
</dbReference>
<gene>
    <name evidence="3" type="ORF">EDB81DRAFT_393779</name>
</gene>
<keyword evidence="4" id="KW-1185">Reference proteome</keyword>
<feature type="compositionally biased region" description="Low complexity" evidence="2">
    <location>
        <begin position="35"/>
        <end position="46"/>
    </location>
</feature>
<sequence length="760" mass="81969">MRTLTPSAINININNSSSTSSFDTPSSRPPVPALTSHPGHTTTPSTRSLSASAVNLNQNGKRLPASKSPKSPVTPTPQVRNRFPSAPIVNPDSRSPPLGFHEHKQQQHVLALTTTTRSKTSSASKMPPGESRHRPPQLSAAAAKNVGRTPLTPKIAAKGPTIAALGRRAAQNREDNLNSLSTRSSGRQSRGDSTNTTPNGTPSLERSHEGWDPRAILAIDSMRTSSPGDSGDSKFFYASEARPVQQPPSRPSTAAPKSSNFFYASDAPTEAKRATSPAIKQSFAPMLATPPEPATSKFFYASGTPEVSSKTSLQSGPPSTGSSSSKPVNGRPSTSSSATGSGYSMPQRPMSPIKMLQHHPTPPVIRNTTTPGLNSRPQLTSPPPLAPPSSSNGKRRISVDSAPRSSRGHSRTVSVPSIDSGYSPKIPASPQQPSEPASPPASPLVVQPAMTMASILQAVEDFTEETEDDTPETQPEVQSPTKSTQSADPVTEVVANARRERKVQDLEIRNGSLEAINRTLERQLRKQTAEIRRFRRLSRMSLASAATSRVTSEALPDIPISLADLSEEEDSMLTEEEEEEEEPDSLDDSDLESVGSASNPLESNEKLAVRRNRDERRLRLDLSKHRELLVDSQKINQSLKRCLNWTEVLIKEGQKALEYNVRVSDVEIGGHVLVPPDEDVTPRFNEDLLQGRKALKYSAPLSDVDCGGHMLAPPDEDDASHLSVDEEFLQGLEAGLEPPPLWEKSSQDRDSGIELHAEGL</sequence>
<dbReference type="PANTHER" id="PTHR38701">
    <property type="entry name" value="CHROMOSOME 8, WHOLE GENOME SHOTGUN SEQUENCE"/>
    <property type="match status" value="1"/>
</dbReference>
<feature type="compositionally biased region" description="Low complexity" evidence="2">
    <location>
        <begin position="65"/>
        <end position="77"/>
    </location>
</feature>
<accession>A0A9P9F9N3</accession>
<feature type="compositionally biased region" description="Acidic residues" evidence="2">
    <location>
        <begin position="461"/>
        <end position="471"/>
    </location>
</feature>
<feature type="compositionally biased region" description="Low complexity" evidence="2">
    <location>
        <begin position="333"/>
        <end position="344"/>
    </location>
</feature>
<protein>
    <submittedName>
        <fullName evidence="3">Uncharacterized protein</fullName>
    </submittedName>
</protein>
<evidence type="ECO:0000256" key="2">
    <source>
        <dbReference type="SAM" id="MobiDB-lite"/>
    </source>
</evidence>
<evidence type="ECO:0000256" key="1">
    <source>
        <dbReference type="SAM" id="Coils"/>
    </source>
</evidence>
<reference evidence="3" key="1">
    <citation type="journal article" date="2021" name="Nat. Commun.">
        <title>Genetic determinants of endophytism in the Arabidopsis root mycobiome.</title>
        <authorList>
            <person name="Mesny F."/>
            <person name="Miyauchi S."/>
            <person name="Thiergart T."/>
            <person name="Pickel B."/>
            <person name="Atanasova L."/>
            <person name="Karlsson M."/>
            <person name="Huettel B."/>
            <person name="Barry K.W."/>
            <person name="Haridas S."/>
            <person name="Chen C."/>
            <person name="Bauer D."/>
            <person name="Andreopoulos W."/>
            <person name="Pangilinan J."/>
            <person name="LaButti K."/>
            <person name="Riley R."/>
            <person name="Lipzen A."/>
            <person name="Clum A."/>
            <person name="Drula E."/>
            <person name="Henrissat B."/>
            <person name="Kohler A."/>
            <person name="Grigoriev I.V."/>
            <person name="Martin F.M."/>
            <person name="Hacquard S."/>
        </authorList>
    </citation>
    <scope>NUCLEOTIDE SEQUENCE</scope>
    <source>
        <strain evidence="3">MPI-CAGE-AT-0147</strain>
    </source>
</reference>
<dbReference type="OrthoDB" id="2555519at2759"/>
<feature type="region of interest" description="Disordered" evidence="2">
    <location>
        <begin position="1"/>
        <end position="492"/>
    </location>
</feature>
<feature type="compositionally biased region" description="Low complexity" evidence="2">
    <location>
        <begin position="311"/>
        <end position="325"/>
    </location>
</feature>
<feature type="compositionally biased region" description="Polar residues" evidence="2">
    <location>
        <begin position="47"/>
        <end position="60"/>
    </location>
</feature>
<feature type="region of interest" description="Disordered" evidence="2">
    <location>
        <begin position="710"/>
        <end position="760"/>
    </location>
</feature>
<keyword evidence="1" id="KW-0175">Coiled coil</keyword>